<dbReference type="GO" id="GO:0031176">
    <property type="term" value="F:endo-1,4-beta-xylanase activity"/>
    <property type="evidence" value="ECO:0007669"/>
    <property type="project" value="UniProtKB-UniRule"/>
</dbReference>
<dbReference type="SUPFAM" id="SSF49899">
    <property type="entry name" value="Concanavalin A-like lectins/glucanases"/>
    <property type="match status" value="1"/>
</dbReference>
<evidence type="ECO:0000313" key="16">
    <source>
        <dbReference type="Proteomes" id="UP000535437"/>
    </source>
</evidence>
<dbReference type="PANTHER" id="PTHR46828:SF2">
    <property type="entry name" value="ENDO-1,4-BETA-XYLANASE A-RELATED"/>
    <property type="match status" value="1"/>
</dbReference>
<feature type="active site" description="Proton donor" evidence="10">
    <location>
        <position position="225"/>
    </location>
</feature>
<dbReference type="Pfam" id="PF00457">
    <property type="entry name" value="Glyco_hydro_11"/>
    <property type="match status" value="1"/>
</dbReference>
<comment type="catalytic activity">
    <reaction evidence="1 10 11">
        <text>Endohydrolysis of (1-&gt;4)-beta-D-xylosidic linkages in xylans.</text>
        <dbReference type="EC" id="3.2.1.8"/>
    </reaction>
</comment>
<dbReference type="InterPro" id="IPR018208">
    <property type="entry name" value="GH11_AS_1"/>
</dbReference>
<evidence type="ECO:0000256" key="10">
    <source>
        <dbReference type="PROSITE-ProRule" id="PRU01097"/>
    </source>
</evidence>
<dbReference type="InterPro" id="IPR013320">
    <property type="entry name" value="ConA-like_dom_sf"/>
</dbReference>
<evidence type="ECO:0000256" key="5">
    <source>
        <dbReference type="ARBA" id="ARBA00022651"/>
    </source>
</evidence>
<keyword evidence="7 10" id="KW-0119">Carbohydrate metabolism</keyword>
<feature type="active site" description="Nucleophile" evidence="10">
    <location>
        <position position="136"/>
    </location>
</feature>
<protein>
    <recommendedName>
        <fullName evidence="4 10">Endo-1,4-beta-xylanase</fullName>
        <ecNumber evidence="4 10">3.2.1.8</ecNumber>
    </recommendedName>
</protein>
<dbReference type="PANTHER" id="PTHR46828">
    <property type="entry name" value="ENDO-1,4-BETA-XYLANASE A-RELATED"/>
    <property type="match status" value="1"/>
</dbReference>
<organism evidence="14">
    <name type="scientific">Nesterenkonia xinjiangensis</name>
    <dbReference type="NCBI Taxonomy" id="225327"/>
    <lineage>
        <taxon>Bacteria</taxon>
        <taxon>Bacillati</taxon>
        <taxon>Actinomycetota</taxon>
        <taxon>Actinomycetes</taxon>
        <taxon>Micrococcales</taxon>
        <taxon>Micrococcaceae</taxon>
        <taxon>Nesterenkonia</taxon>
    </lineage>
</organism>
<dbReference type="PROSITE" id="PS51761">
    <property type="entry name" value="GH11_3"/>
    <property type="match status" value="1"/>
</dbReference>
<dbReference type="PROSITE" id="PS00776">
    <property type="entry name" value="GH11_1"/>
    <property type="match status" value="1"/>
</dbReference>
<keyword evidence="6 10" id="KW-0378">Hydrolase</keyword>
<dbReference type="GO" id="GO:0045493">
    <property type="term" value="P:xylan catabolic process"/>
    <property type="evidence" value="ECO:0007669"/>
    <property type="project" value="UniProtKB-UniRule"/>
</dbReference>
<feature type="signal peptide" evidence="12">
    <location>
        <begin position="1"/>
        <end position="50"/>
    </location>
</feature>
<dbReference type="PROSITE" id="PS00777">
    <property type="entry name" value="GH11_2"/>
    <property type="match status" value="1"/>
</dbReference>
<evidence type="ECO:0000256" key="2">
    <source>
        <dbReference type="ARBA" id="ARBA00004851"/>
    </source>
</evidence>
<sequence>MTTAQTLPTRTATRPPLPGRVRRLLHRRAVAVAAALAMLCGAVLATPASAQPVYEDTQGYHDGYFYTFWTDAPGTITMNLEPGGSYSTQWGDTGNFVVGKGWSTGTSRTVDYSATFNPSGNGYLALYGWTRGPLVEYYIIEDYGTYRPTGDYKGTFWSDGSYYDIYETTRVEEPSIDGTQTFQQYWSVRHDTRTSGSITTANHFHAWEQAGMPLGTHDYQVMATEGYQSSGSSSVTVHTAP</sequence>
<reference evidence="14" key="1">
    <citation type="journal article" date="2009" name="Appl. Biochem. Biotechnol.">
        <title>Gene Cloning, Expression, and Characterization of a Thermostable Xylanase from Nesterenkonia xinjiangensis CCTCC AA001025.</title>
        <authorList>
            <person name="Kui H."/>
            <person name="Luo H."/>
            <person name="Shi P."/>
            <person name="Bai Y."/>
            <person name="Yuan T."/>
            <person name="Wang Y."/>
            <person name="Yang P."/>
            <person name="Dong S."/>
            <person name="Yao B."/>
        </authorList>
    </citation>
    <scope>NUCLEOTIDE SEQUENCE</scope>
    <source>
        <strain evidence="14">YIM 70097</strain>
    </source>
</reference>
<keyword evidence="9 10" id="KW-0624">Polysaccharide degradation</keyword>
<dbReference type="PRINTS" id="PR00911">
    <property type="entry name" value="GLHYDRLASE11"/>
</dbReference>
<proteinExistence type="inferred from homology"/>
<evidence type="ECO:0000256" key="3">
    <source>
        <dbReference type="ARBA" id="ARBA00007792"/>
    </source>
</evidence>
<keyword evidence="5 10" id="KW-0858">Xylan degradation</keyword>
<dbReference type="EC" id="3.2.1.8" evidence="4 10"/>
<evidence type="ECO:0000256" key="11">
    <source>
        <dbReference type="RuleBase" id="RU362015"/>
    </source>
</evidence>
<keyword evidence="8 10" id="KW-0326">Glycosidase</keyword>
<evidence type="ECO:0000313" key="15">
    <source>
        <dbReference type="EMBL" id="NYJ77518.1"/>
    </source>
</evidence>
<keyword evidence="16" id="KW-1185">Reference proteome</keyword>
<evidence type="ECO:0000256" key="12">
    <source>
        <dbReference type="SAM" id="SignalP"/>
    </source>
</evidence>
<keyword evidence="12" id="KW-0732">Signal</keyword>
<evidence type="ECO:0000259" key="13">
    <source>
        <dbReference type="PROSITE" id="PS51761"/>
    </source>
</evidence>
<evidence type="ECO:0000256" key="1">
    <source>
        <dbReference type="ARBA" id="ARBA00000681"/>
    </source>
</evidence>
<name>D1KJJ7_9MICC</name>
<dbReference type="EMBL" id="GQ240235">
    <property type="protein sequence ID" value="ACY70399.1"/>
    <property type="molecule type" value="Genomic_DNA"/>
</dbReference>
<dbReference type="Proteomes" id="UP000535437">
    <property type="component" value="Unassembled WGS sequence"/>
</dbReference>
<feature type="chain" id="PRO_5036280223" description="Endo-1,4-beta-xylanase" evidence="12">
    <location>
        <begin position="51"/>
        <end position="241"/>
    </location>
</feature>
<dbReference type="RefSeq" id="WP_281366339.1">
    <property type="nucleotide sequence ID" value="NZ_BAAALL010000004.1"/>
</dbReference>
<dbReference type="FunFam" id="2.60.120.180:FF:000001">
    <property type="entry name" value="Endo-1,4-beta-xylanase"/>
    <property type="match status" value="1"/>
</dbReference>
<evidence type="ECO:0000256" key="8">
    <source>
        <dbReference type="ARBA" id="ARBA00023295"/>
    </source>
</evidence>
<dbReference type="AlphaFoldDB" id="D1KJJ7"/>
<feature type="domain" description="GH11" evidence="13">
    <location>
        <begin position="52"/>
        <end position="238"/>
    </location>
</feature>
<dbReference type="InterPro" id="IPR033123">
    <property type="entry name" value="GH11_dom"/>
</dbReference>
<evidence type="ECO:0000256" key="4">
    <source>
        <dbReference type="ARBA" id="ARBA00012590"/>
    </source>
</evidence>
<dbReference type="EMBL" id="JACCFY010000001">
    <property type="protein sequence ID" value="NYJ77518.1"/>
    <property type="molecule type" value="Genomic_DNA"/>
</dbReference>
<evidence type="ECO:0000313" key="14">
    <source>
        <dbReference type="EMBL" id="ACY70399.1"/>
    </source>
</evidence>
<evidence type="ECO:0000256" key="6">
    <source>
        <dbReference type="ARBA" id="ARBA00022801"/>
    </source>
</evidence>
<dbReference type="BRENDA" id="3.2.1.8">
    <property type="organism ID" value="12078"/>
</dbReference>
<comment type="similarity">
    <text evidence="3 10 11">Belongs to the glycosyl hydrolase 11 (cellulase G) family.</text>
</comment>
<evidence type="ECO:0000256" key="7">
    <source>
        <dbReference type="ARBA" id="ARBA00023277"/>
    </source>
</evidence>
<gene>
    <name evidence="15" type="ORF">HNR09_000929</name>
</gene>
<reference evidence="15 16" key="2">
    <citation type="submission" date="2020-07" db="EMBL/GenBank/DDBJ databases">
        <title>Sequencing the genomes of 1000 actinobacteria strains.</title>
        <authorList>
            <person name="Klenk H.-P."/>
        </authorList>
    </citation>
    <scope>NUCLEOTIDE SEQUENCE [LARGE SCALE GENOMIC DNA]</scope>
    <source>
        <strain evidence="15 16">DSM 15475</strain>
    </source>
</reference>
<dbReference type="InterPro" id="IPR033119">
    <property type="entry name" value="GH11_AS_2"/>
</dbReference>
<dbReference type="CAZy" id="GH11">
    <property type="family name" value="Glycoside Hydrolase Family 11"/>
</dbReference>
<dbReference type="UniPathway" id="UPA00114"/>
<evidence type="ECO:0000256" key="9">
    <source>
        <dbReference type="ARBA" id="ARBA00023326"/>
    </source>
</evidence>
<dbReference type="InterPro" id="IPR001137">
    <property type="entry name" value="Glyco_hydro_11"/>
</dbReference>
<dbReference type="InterPro" id="IPR013319">
    <property type="entry name" value="GH11/12"/>
</dbReference>
<dbReference type="Gene3D" id="2.60.120.180">
    <property type="match status" value="1"/>
</dbReference>
<accession>D1KJJ7</accession>
<comment type="pathway">
    <text evidence="2 10 11">Glycan degradation; xylan degradation.</text>
</comment>